<organism evidence="3">
    <name type="scientific">Oryza nivara</name>
    <name type="common">Indian wild rice</name>
    <name type="synonym">Oryza sativa f. spontanea</name>
    <dbReference type="NCBI Taxonomy" id="4536"/>
    <lineage>
        <taxon>Eukaryota</taxon>
        <taxon>Viridiplantae</taxon>
        <taxon>Streptophyta</taxon>
        <taxon>Embryophyta</taxon>
        <taxon>Tracheophyta</taxon>
        <taxon>Spermatophyta</taxon>
        <taxon>Magnoliopsida</taxon>
        <taxon>Liliopsida</taxon>
        <taxon>Poales</taxon>
        <taxon>Poaceae</taxon>
        <taxon>BOP clade</taxon>
        <taxon>Oryzoideae</taxon>
        <taxon>Oryzeae</taxon>
        <taxon>Oryzinae</taxon>
        <taxon>Oryza</taxon>
    </lineage>
</organism>
<keyword evidence="1" id="KW-0472">Membrane</keyword>
<accession>A0A0E0IR05</accession>
<sequence>MEVFRGVEFAALRLWPCGSFLHADEDGRSVYHGSVRDGDAWLPNAVWAAPNAVWAVEELVAGASHTRYVLLRGAYGRYLGAGAPDARDRDQERCACPLPSCPLPCCSLQAAQRDRDDAEPDDIMWRPIGCSGTDIAGSVVLLQDRSGRYLRGNQGFLARHHGVSVDVNIGNEMTLRWDVVRVRVPTRPERPIVPHLPCWPLLNREIQFVTVDDADNFGFGSVRFTGRSVELLREDLMRRIGYDDFTMCVRAGRHGRLTPLFIDLPHSRETLCIVLIRPNTPVNDRLLTSILKAEDDATKAAAVELQHRQELLWEREEALRVRTETALRRWEGRLQGRERATRVREDASLQRWMEGLGRRELALTQREERVSGMEATHRAATSRDKPSAPLLKKEDNIWEKRQMSLSISLLTPLALLFSVRPLIPAEYDHYILMAFIAIWGLGSLAFQFGLFGSNSGEKSFSRFVFISFTALVLYTLHLEMMEAKGYSAAPLSPLADVSNVTLFPVVLDDQTWTVIFWIYFVLVLSGHLYAWATAYITGSDKDLE</sequence>
<dbReference type="PANTHER" id="PTHR31205:SF39">
    <property type="entry name" value="OS08G0164400 PROTEIN"/>
    <property type="match status" value="1"/>
</dbReference>
<keyword evidence="4" id="KW-1185">Reference proteome</keyword>
<feature type="transmembrane region" description="Helical" evidence="1">
    <location>
        <begin position="514"/>
        <end position="536"/>
    </location>
</feature>
<protein>
    <recommendedName>
        <fullName evidence="2">DUF569 domain-containing protein</fullName>
    </recommendedName>
</protein>
<dbReference type="Gramene" id="ONIVA10G06550.1">
    <property type="protein sequence ID" value="ONIVA10G06550.1"/>
    <property type="gene ID" value="ONIVA10G06550"/>
</dbReference>
<reference evidence="3" key="2">
    <citation type="submission" date="2018-04" db="EMBL/GenBank/DDBJ databases">
        <title>OnivRS2 (Oryza nivara Reference Sequence Version 2).</title>
        <authorList>
            <person name="Zhang J."/>
            <person name="Kudrna D."/>
            <person name="Lee S."/>
            <person name="Talag J."/>
            <person name="Rajasekar S."/>
            <person name="Welchert J."/>
            <person name="Hsing Y.-I."/>
            <person name="Wing R.A."/>
        </authorList>
    </citation>
    <scope>NUCLEOTIDE SEQUENCE [LARGE SCALE GENOMIC DNA]</scope>
</reference>
<dbReference type="Proteomes" id="UP000006591">
    <property type="component" value="Chromosome 10"/>
</dbReference>
<proteinExistence type="predicted"/>
<keyword evidence="1" id="KW-0812">Transmembrane</keyword>
<evidence type="ECO:0000256" key="1">
    <source>
        <dbReference type="SAM" id="Phobius"/>
    </source>
</evidence>
<evidence type="ECO:0000259" key="2">
    <source>
        <dbReference type="Pfam" id="PF22932"/>
    </source>
</evidence>
<name>A0A0E0IR05_ORYNI</name>
<dbReference type="InterPro" id="IPR054726">
    <property type="entry name" value="Ubiq_DUF569-assoc"/>
</dbReference>
<evidence type="ECO:0000313" key="4">
    <source>
        <dbReference type="Proteomes" id="UP000006591"/>
    </source>
</evidence>
<dbReference type="STRING" id="4536.A0A0E0IR05"/>
<feature type="transmembrane region" description="Helical" evidence="1">
    <location>
        <begin position="463"/>
        <end position="481"/>
    </location>
</feature>
<dbReference type="OMA" id="MTLRWEV"/>
<keyword evidence="1" id="KW-1133">Transmembrane helix</keyword>
<evidence type="ECO:0000313" key="3">
    <source>
        <dbReference type="EnsemblPlants" id="ONIVA10G06550.1"/>
    </source>
</evidence>
<feature type="transmembrane region" description="Helical" evidence="1">
    <location>
        <begin position="429"/>
        <end position="451"/>
    </location>
</feature>
<feature type="domain" description="DUF569" evidence="2">
    <location>
        <begin position="203"/>
        <end position="275"/>
    </location>
</feature>
<dbReference type="InterPro" id="IPR008999">
    <property type="entry name" value="Actin-crosslinking"/>
</dbReference>
<dbReference type="HOGENOM" id="CLU_500977_0_0_1"/>
<dbReference type="EnsemblPlants" id="ONIVA10G06550.1">
    <property type="protein sequence ID" value="ONIVA10G06550.1"/>
    <property type="gene ID" value="ONIVA10G06550"/>
</dbReference>
<dbReference type="eggNOG" id="ENOG502R86B">
    <property type="taxonomic scope" value="Eukaryota"/>
</dbReference>
<dbReference type="SUPFAM" id="SSF50405">
    <property type="entry name" value="Actin-crosslinking proteins"/>
    <property type="match status" value="1"/>
</dbReference>
<dbReference type="PANTHER" id="PTHR31205">
    <property type="entry name" value="ACTIN CROSS-LINKING PROTEIN (DUF569)"/>
    <property type="match status" value="1"/>
</dbReference>
<dbReference type="Pfam" id="PF22932">
    <property type="entry name" value="Ubiq_DUF_assoc"/>
    <property type="match status" value="1"/>
</dbReference>
<reference evidence="3" key="1">
    <citation type="submission" date="2015-04" db="UniProtKB">
        <authorList>
            <consortium name="EnsemblPlants"/>
        </authorList>
    </citation>
    <scope>IDENTIFICATION</scope>
    <source>
        <strain evidence="3">SL10</strain>
    </source>
</reference>
<dbReference type="AlphaFoldDB" id="A0A0E0IR05"/>